<evidence type="ECO:0000313" key="9">
    <source>
        <dbReference type="EMBL" id="EEG95542.1"/>
    </source>
</evidence>
<dbReference type="GO" id="GO:0005886">
    <property type="term" value="C:plasma membrane"/>
    <property type="evidence" value="ECO:0007669"/>
    <property type="project" value="UniProtKB-SubCell"/>
</dbReference>
<evidence type="ECO:0000256" key="5">
    <source>
        <dbReference type="ARBA" id="ARBA00022692"/>
    </source>
</evidence>
<keyword evidence="6 8" id="KW-1133">Transmembrane helix</keyword>
<keyword evidence="3" id="KW-0813">Transport</keyword>
<accession>C0FPA7</accession>
<dbReference type="Pfam" id="PF05437">
    <property type="entry name" value="AzlD"/>
    <property type="match status" value="1"/>
</dbReference>
<protein>
    <submittedName>
        <fullName evidence="9">Putative azaleucine resistance protein AzlC</fullName>
    </submittedName>
</protein>
<keyword evidence="5 8" id="KW-0812">Transmembrane</keyword>
<dbReference type="eggNOG" id="COG1687">
    <property type="taxonomic scope" value="Bacteria"/>
</dbReference>
<sequence>MSVGILCDRVWKGYCVTNRKGGTKLHEEKSIQGSIALHIANLCRILIFRNVLWISDAEHGISMLDKYQNVGWKKFYLIYGMCDETFSVNCTTEVPEGVDKGWFMFFVTLLNQIYWVGGATAGALLGTMVTRFLSFLIFPEGKEPPEFIQYLGKVLPYAVIGLLVIYCLKDVPGSGTYGIPEFLAIAFIVLLHRWKKSILLSIGGGTVFYMLLVQFVFCK</sequence>
<feature type="transmembrane region" description="Helical" evidence="8">
    <location>
        <begin position="198"/>
        <end position="217"/>
    </location>
</feature>
<gene>
    <name evidence="9" type="ORF">ROSEINA2194_00559</name>
</gene>
<evidence type="ECO:0000256" key="2">
    <source>
        <dbReference type="ARBA" id="ARBA00010735"/>
    </source>
</evidence>
<dbReference type="EMBL" id="ACFY01000026">
    <property type="protein sequence ID" value="EEG95542.1"/>
    <property type="molecule type" value="Genomic_DNA"/>
</dbReference>
<reference evidence="9 10" key="2">
    <citation type="submission" date="2009-03" db="EMBL/GenBank/DDBJ databases">
        <title>Draft genome sequence of Roseburia inulinivorans (DSM 16841).</title>
        <authorList>
            <person name="Sudarsanam P."/>
            <person name="Ley R."/>
            <person name="Guruge J."/>
            <person name="Turnbaugh P.J."/>
            <person name="Mahowald M."/>
            <person name="Liep D."/>
            <person name="Gordon J."/>
        </authorList>
    </citation>
    <scope>NUCLEOTIDE SEQUENCE [LARGE SCALE GENOMIC DNA]</scope>
    <source>
        <strain evidence="9 10">DSM 16841</strain>
    </source>
</reference>
<comment type="caution">
    <text evidence="9">The sequence shown here is derived from an EMBL/GenBank/DDBJ whole genome shotgun (WGS) entry which is preliminary data.</text>
</comment>
<dbReference type="Proteomes" id="UP000003561">
    <property type="component" value="Unassembled WGS sequence"/>
</dbReference>
<dbReference type="InterPro" id="IPR011606">
    <property type="entry name" value="Brnchd-chn_aa_trnsp_permease"/>
</dbReference>
<dbReference type="PANTHER" id="PTHR34979">
    <property type="entry name" value="INNER MEMBRANE PROTEIN YGAZ"/>
    <property type="match status" value="1"/>
</dbReference>
<evidence type="ECO:0000256" key="1">
    <source>
        <dbReference type="ARBA" id="ARBA00004651"/>
    </source>
</evidence>
<evidence type="ECO:0000256" key="7">
    <source>
        <dbReference type="ARBA" id="ARBA00023136"/>
    </source>
</evidence>
<evidence type="ECO:0000256" key="6">
    <source>
        <dbReference type="ARBA" id="ARBA00022989"/>
    </source>
</evidence>
<keyword evidence="4" id="KW-1003">Cell membrane</keyword>
<organism evidence="9 10">
    <name type="scientific">Roseburia inulinivorans DSM 16841</name>
    <dbReference type="NCBI Taxonomy" id="622312"/>
    <lineage>
        <taxon>Bacteria</taxon>
        <taxon>Bacillati</taxon>
        <taxon>Bacillota</taxon>
        <taxon>Clostridia</taxon>
        <taxon>Lachnospirales</taxon>
        <taxon>Lachnospiraceae</taxon>
        <taxon>Roseburia</taxon>
    </lineage>
</organism>
<proteinExistence type="inferred from homology"/>
<dbReference type="GO" id="GO:1903785">
    <property type="term" value="P:L-valine transmembrane transport"/>
    <property type="evidence" value="ECO:0007669"/>
    <property type="project" value="TreeGrafter"/>
</dbReference>
<evidence type="ECO:0000256" key="3">
    <source>
        <dbReference type="ARBA" id="ARBA00022448"/>
    </source>
</evidence>
<comment type="similarity">
    <text evidence="2">Belongs to the AzlC family.</text>
</comment>
<name>C0FPA7_9FIRM</name>
<evidence type="ECO:0000256" key="8">
    <source>
        <dbReference type="SAM" id="Phobius"/>
    </source>
</evidence>
<feature type="transmembrane region" description="Helical" evidence="8">
    <location>
        <begin position="113"/>
        <end position="138"/>
    </location>
</feature>
<dbReference type="eggNOG" id="COG1296">
    <property type="taxonomic scope" value="Bacteria"/>
</dbReference>
<feature type="transmembrane region" description="Helical" evidence="8">
    <location>
        <begin position="174"/>
        <end position="191"/>
    </location>
</feature>
<evidence type="ECO:0000256" key="4">
    <source>
        <dbReference type="ARBA" id="ARBA00022475"/>
    </source>
</evidence>
<reference evidence="9 10" key="1">
    <citation type="submission" date="2009-02" db="EMBL/GenBank/DDBJ databases">
        <authorList>
            <person name="Fulton L."/>
            <person name="Clifton S."/>
            <person name="Fulton B."/>
            <person name="Xu J."/>
            <person name="Minx P."/>
            <person name="Pepin K.H."/>
            <person name="Johnson M."/>
            <person name="Bhonagiri V."/>
            <person name="Nash W.E."/>
            <person name="Mardis E.R."/>
            <person name="Wilson R.K."/>
        </authorList>
    </citation>
    <scope>NUCLEOTIDE SEQUENCE [LARGE SCALE GENOMIC DNA]</scope>
    <source>
        <strain evidence="9 10">DSM 16841</strain>
    </source>
</reference>
<comment type="subcellular location">
    <subcellularLocation>
        <location evidence="1">Cell membrane</location>
        <topology evidence="1">Multi-pass membrane protein</topology>
    </subcellularLocation>
</comment>
<dbReference type="PANTHER" id="PTHR34979:SF1">
    <property type="entry name" value="INNER MEMBRANE PROTEIN YGAZ"/>
    <property type="match status" value="1"/>
</dbReference>
<keyword evidence="7 8" id="KW-0472">Membrane</keyword>
<feature type="transmembrane region" description="Helical" evidence="8">
    <location>
        <begin position="150"/>
        <end position="168"/>
    </location>
</feature>
<evidence type="ECO:0000313" key="10">
    <source>
        <dbReference type="Proteomes" id="UP000003561"/>
    </source>
</evidence>
<dbReference type="AlphaFoldDB" id="C0FPA7"/>
<dbReference type="InterPro" id="IPR008407">
    <property type="entry name" value="Brnchd-chn_aa_trnsp_AzlD"/>
</dbReference>